<dbReference type="Proteomes" id="UP001597183">
    <property type="component" value="Unassembled WGS sequence"/>
</dbReference>
<evidence type="ECO:0000256" key="1">
    <source>
        <dbReference type="ARBA" id="ARBA00023239"/>
    </source>
</evidence>
<organism evidence="3 4">
    <name type="scientific">Actinoplanes sichuanensis</name>
    <dbReference type="NCBI Taxonomy" id="512349"/>
    <lineage>
        <taxon>Bacteria</taxon>
        <taxon>Bacillati</taxon>
        <taxon>Actinomycetota</taxon>
        <taxon>Actinomycetes</taxon>
        <taxon>Micromonosporales</taxon>
        <taxon>Micromonosporaceae</taxon>
        <taxon>Actinoplanes</taxon>
    </lineage>
</organism>
<dbReference type="InterPro" id="IPR032466">
    <property type="entry name" value="Metal_Hydrolase"/>
</dbReference>
<evidence type="ECO:0000313" key="4">
    <source>
        <dbReference type="Proteomes" id="UP001597183"/>
    </source>
</evidence>
<evidence type="ECO:0000259" key="2">
    <source>
        <dbReference type="Pfam" id="PF04909"/>
    </source>
</evidence>
<comment type="caution">
    <text evidence="3">The sequence shown here is derived from an EMBL/GenBank/DDBJ whole genome shotgun (WGS) entry which is preliminary data.</text>
</comment>
<name>A0ABW4APD0_9ACTN</name>
<dbReference type="Pfam" id="PF04909">
    <property type="entry name" value="Amidohydro_2"/>
    <property type="match status" value="1"/>
</dbReference>
<reference evidence="4" key="1">
    <citation type="journal article" date="2019" name="Int. J. Syst. Evol. Microbiol.">
        <title>The Global Catalogue of Microorganisms (GCM) 10K type strain sequencing project: providing services to taxonomists for standard genome sequencing and annotation.</title>
        <authorList>
            <consortium name="The Broad Institute Genomics Platform"/>
            <consortium name="The Broad Institute Genome Sequencing Center for Infectious Disease"/>
            <person name="Wu L."/>
            <person name="Ma J."/>
        </authorList>
    </citation>
    <scope>NUCLEOTIDE SEQUENCE [LARGE SCALE GENOMIC DNA]</scope>
    <source>
        <strain evidence="4">CCM 7526</strain>
    </source>
</reference>
<dbReference type="SUPFAM" id="SSF51556">
    <property type="entry name" value="Metallo-dependent hydrolases"/>
    <property type="match status" value="1"/>
</dbReference>
<dbReference type="PANTHER" id="PTHR21240">
    <property type="entry name" value="2-AMINO-3-CARBOXYLMUCONATE-6-SEMIALDEHYDE DECARBOXYLASE"/>
    <property type="match status" value="1"/>
</dbReference>
<protein>
    <submittedName>
        <fullName evidence="3">Amidohydrolase family protein</fullName>
    </submittedName>
</protein>
<proteinExistence type="predicted"/>
<dbReference type="EMBL" id="JBHTMK010000053">
    <property type="protein sequence ID" value="MFD1372006.1"/>
    <property type="molecule type" value="Genomic_DNA"/>
</dbReference>
<keyword evidence="4" id="KW-1185">Reference proteome</keyword>
<dbReference type="InterPro" id="IPR032465">
    <property type="entry name" value="ACMSD"/>
</dbReference>
<dbReference type="InterPro" id="IPR006680">
    <property type="entry name" value="Amidohydro-rel"/>
</dbReference>
<evidence type="ECO:0000313" key="3">
    <source>
        <dbReference type="EMBL" id="MFD1372006.1"/>
    </source>
</evidence>
<accession>A0ABW4APD0</accession>
<sequence length="250" mass="26072">MTVVDFHARLVPGATEPENLLAVMDAAGIDRAAISAGGLIPLDRLAAQIDEGGRAEAAADNEGVRRAARRSGGRLLPFFFADPVNDLSTYRSEAVDFKGLEISPAVHGGRLDDPSVHDLVAVAETAGHPVYLVTVARPGAGPRDLARLAGRFPRVTFVWGHCGHHGLGLAGLDVLAGCPNVLAEISGCLTVTARRAVTRLGVGRVLFGTEYPLQAPAVELCKVDALGLDPAGRSAVLGGNARRVLGEEIR</sequence>
<dbReference type="RefSeq" id="WP_317787105.1">
    <property type="nucleotide sequence ID" value="NZ_AP028461.1"/>
</dbReference>
<gene>
    <name evidence="3" type="ORF">ACFQ5G_42350</name>
</gene>
<dbReference type="Gene3D" id="3.20.20.140">
    <property type="entry name" value="Metal-dependent hydrolases"/>
    <property type="match status" value="1"/>
</dbReference>
<keyword evidence="1" id="KW-0456">Lyase</keyword>
<feature type="domain" description="Amidohydrolase-related" evidence="2">
    <location>
        <begin position="4"/>
        <end position="246"/>
    </location>
</feature>